<name>A0AAJ6AF45_9MICC</name>
<keyword evidence="2" id="KW-1185">Reference proteome</keyword>
<dbReference type="AlphaFoldDB" id="A0AAJ6AF45"/>
<evidence type="ECO:0008006" key="3">
    <source>
        <dbReference type="Google" id="ProtNLM"/>
    </source>
</evidence>
<evidence type="ECO:0000313" key="2">
    <source>
        <dbReference type="Proteomes" id="UP001224674"/>
    </source>
</evidence>
<accession>A0AAJ6AF45</accession>
<evidence type="ECO:0000313" key="1">
    <source>
        <dbReference type="EMBL" id="WGH92103.1"/>
    </source>
</evidence>
<protein>
    <recommendedName>
        <fullName evidence="3">Terminase</fullName>
    </recommendedName>
</protein>
<organism evidence="1 2">
    <name type="scientific">Auritidibacter ignavus</name>
    <dbReference type="NCBI Taxonomy" id="678932"/>
    <lineage>
        <taxon>Bacteria</taxon>
        <taxon>Bacillati</taxon>
        <taxon>Actinomycetota</taxon>
        <taxon>Actinomycetes</taxon>
        <taxon>Micrococcales</taxon>
        <taxon>Micrococcaceae</taxon>
        <taxon>Auritidibacter</taxon>
    </lineage>
</organism>
<reference evidence="1 2" key="1">
    <citation type="submission" date="2023-03" db="EMBL/GenBank/DDBJ databases">
        <title>Complete genome sequences of several Auritidibacter ignavus strains isolated from ear infections.</title>
        <authorList>
            <person name="Baehr T."/>
            <person name="Baumhoegger A.M."/>
        </authorList>
    </citation>
    <scope>NUCLEOTIDE SEQUENCE [LARGE SCALE GENOMIC DNA]</scope>
    <source>
        <strain evidence="1 2">BABAE-6</strain>
    </source>
</reference>
<sequence>MPFKPEYPGDYPTLGYYVLDWIEENLATPDRLDYQPLRFTQEQAEFVLKFYELDPVTGKRIIRRGVISRPRGWGKSPMLSALALVEGLADVVPDGWDARGQPVGKPWYEVRRPLVAVAAATEEQTGNAWAPLLDMVAADAPVHDNYPGLEPLNTRINLPYGHIQTVFSSPTSTKGMPTTFVLMDQTEQWVSAESKKLFTVLKNNTAKRGGAFIESPNAFIPGAGSIAESSAKAFFAQREGRSRNTKGLLYDHREAPGATDLWTRKSLLEGLRIAYGDSSAHPDGCVIHDPPCEPGWVDLDHIIQSAWDEDADEQESRADFLNQITQASDAWIGQTEWAACAASVQDEPVMPVKPGDTIVLGFDGSRGRAKAKPDATALIGCRVVDGHVFRLGIWEASENKNDWDSWEPPIYEIEQLIDETFKKYRVAAFFADPGKDWRSHINSWEAKYGRKTPVKMSRNHPFEWWMAGGSAKRAEVAIEDCESAIRHGDLTHDGSSDLTRHVLNAKRRMSHRHLALSKDSHASPRKIDGAVAMVVAWAARREALSRGLGQKRPGVPPRRIR</sequence>
<dbReference type="EMBL" id="CP122566">
    <property type="protein sequence ID" value="WGH92103.1"/>
    <property type="molecule type" value="Genomic_DNA"/>
</dbReference>
<proteinExistence type="predicted"/>
<dbReference type="Proteomes" id="UP001224674">
    <property type="component" value="Chromosome"/>
</dbReference>
<dbReference type="RefSeq" id="WP_279674348.1">
    <property type="nucleotide sequence ID" value="NZ_CP122566.1"/>
</dbReference>
<gene>
    <name evidence="1" type="ORF">QDX21_07105</name>
</gene>